<evidence type="ECO:0000313" key="2">
    <source>
        <dbReference type="EnsemblMetazoa" id="XP_008184871.1"/>
    </source>
</evidence>
<dbReference type="Proteomes" id="UP000007819">
    <property type="component" value="Chromosome A2"/>
</dbReference>
<evidence type="ECO:0000313" key="3">
    <source>
        <dbReference type="Proteomes" id="UP000007819"/>
    </source>
</evidence>
<dbReference type="OrthoDB" id="6620711at2759"/>
<keyword evidence="3" id="KW-1185">Reference proteome</keyword>
<dbReference type="AlphaFoldDB" id="A0A8R2F9H1"/>
<keyword evidence="1" id="KW-0732">Signal</keyword>
<protein>
    <submittedName>
        <fullName evidence="2">Uncharacterized protein</fullName>
    </submittedName>
</protein>
<proteinExistence type="predicted"/>
<name>A0A8R2F9H1_ACYPI</name>
<sequence length="145" mass="16278">MNVYLSKKTLKITELKGNFTFLIPFDDTITYEFTASIWGSTGGWIPNSNFYKGKNACSSLKFILGNAWNSVIKDFNIPTSKCPIPAGTYITSGMDIKKLIDGNFSKLGYYGRFKAEAKARNSENKVLSCIIAELDLIRPWEKPID</sequence>
<organism evidence="2 3">
    <name type="scientific">Acyrthosiphon pisum</name>
    <name type="common">Pea aphid</name>
    <dbReference type="NCBI Taxonomy" id="7029"/>
    <lineage>
        <taxon>Eukaryota</taxon>
        <taxon>Metazoa</taxon>
        <taxon>Ecdysozoa</taxon>
        <taxon>Arthropoda</taxon>
        <taxon>Hexapoda</taxon>
        <taxon>Insecta</taxon>
        <taxon>Pterygota</taxon>
        <taxon>Neoptera</taxon>
        <taxon>Paraneoptera</taxon>
        <taxon>Hemiptera</taxon>
        <taxon>Sternorrhyncha</taxon>
        <taxon>Aphidomorpha</taxon>
        <taxon>Aphidoidea</taxon>
        <taxon>Aphididae</taxon>
        <taxon>Macrosiphini</taxon>
        <taxon>Acyrthosiphon</taxon>
    </lineage>
</organism>
<reference evidence="2" key="2">
    <citation type="submission" date="2022-06" db="UniProtKB">
        <authorList>
            <consortium name="EnsemblMetazoa"/>
        </authorList>
    </citation>
    <scope>IDENTIFICATION</scope>
</reference>
<dbReference type="InterPro" id="IPR036846">
    <property type="entry name" value="GM2-AP_sf"/>
</dbReference>
<reference evidence="3" key="1">
    <citation type="submission" date="2010-06" db="EMBL/GenBank/DDBJ databases">
        <authorList>
            <person name="Jiang H."/>
            <person name="Abraham K."/>
            <person name="Ali S."/>
            <person name="Alsbrooks S.L."/>
            <person name="Anim B.N."/>
            <person name="Anosike U.S."/>
            <person name="Attaway T."/>
            <person name="Bandaranaike D.P."/>
            <person name="Battles P.K."/>
            <person name="Bell S.N."/>
            <person name="Bell A.V."/>
            <person name="Beltran B."/>
            <person name="Bickham C."/>
            <person name="Bustamante Y."/>
            <person name="Caleb T."/>
            <person name="Canada A."/>
            <person name="Cardenas V."/>
            <person name="Carter K."/>
            <person name="Chacko J."/>
            <person name="Chandrabose M.N."/>
            <person name="Chavez D."/>
            <person name="Chavez A."/>
            <person name="Chen L."/>
            <person name="Chu H.-S."/>
            <person name="Claassen K.J."/>
            <person name="Cockrell R."/>
            <person name="Collins M."/>
            <person name="Cooper J.A."/>
            <person name="Cree A."/>
            <person name="Curry S.M."/>
            <person name="Da Y."/>
            <person name="Dao M.D."/>
            <person name="Das B."/>
            <person name="Davila M.-L."/>
            <person name="Davy-Carroll L."/>
            <person name="Denson S."/>
            <person name="Dinh H."/>
            <person name="Ebong V.E."/>
            <person name="Edwards J.R."/>
            <person name="Egan A."/>
            <person name="El-Daye J."/>
            <person name="Escobedo L."/>
            <person name="Fernandez S."/>
            <person name="Fernando P.R."/>
            <person name="Flagg N."/>
            <person name="Forbes L.D."/>
            <person name="Fowler R.G."/>
            <person name="Fu Q."/>
            <person name="Gabisi R.A."/>
            <person name="Ganer J."/>
            <person name="Garbino Pronczuk A."/>
            <person name="Garcia R.M."/>
            <person name="Garner T."/>
            <person name="Garrett T.E."/>
            <person name="Gonzalez D.A."/>
            <person name="Hamid H."/>
            <person name="Hawkins E.S."/>
            <person name="Hirani K."/>
            <person name="Hogues M.E."/>
            <person name="Hollins B."/>
            <person name="Hsiao C.-H."/>
            <person name="Jabil R."/>
            <person name="James M.L."/>
            <person name="Jhangiani S.N."/>
            <person name="Johnson B."/>
            <person name="Johnson Q."/>
            <person name="Joshi V."/>
            <person name="Kalu J.B."/>
            <person name="Kam C."/>
            <person name="Kashfia A."/>
            <person name="Keebler J."/>
            <person name="Kisamo H."/>
            <person name="Kovar C.L."/>
            <person name="Lago L.A."/>
            <person name="Lai C.-Y."/>
            <person name="Laidlaw J."/>
            <person name="Lara F."/>
            <person name="Le T.-K."/>
            <person name="Lee S.L."/>
            <person name="Legall F.H."/>
            <person name="Lemon S.J."/>
            <person name="Lewis L.R."/>
            <person name="Li B."/>
            <person name="Liu Y."/>
            <person name="Liu Y.-S."/>
            <person name="Lopez J."/>
            <person name="Lozado R.J."/>
            <person name="Lu J."/>
            <person name="Madu R.C."/>
            <person name="Maheshwari M."/>
            <person name="Maheshwari R."/>
            <person name="Malloy K."/>
            <person name="Martinez E."/>
            <person name="Mathew T."/>
            <person name="Mercado I.C."/>
            <person name="Mercado C."/>
            <person name="Meyer B."/>
            <person name="Montgomery K."/>
            <person name="Morgan M.B."/>
            <person name="Munidasa M."/>
            <person name="Nazareth L.V."/>
            <person name="Nelson J."/>
            <person name="Ng B.M."/>
            <person name="Nguyen N.B."/>
            <person name="Nguyen P.Q."/>
            <person name="Nguyen T."/>
            <person name="Obregon M."/>
            <person name="Okwuonu G.O."/>
            <person name="Onwere C.G."/>
            <person name="Orozco G."/>
            <person name="Parra A."/>
            <person name="Patel S."/>
            <person name="Patil S."/>
            <person name="Perez A."/>
            <person name="Perez Y."/>
            <person name="Pham C."/>
            <person name="Primus E.L."/>
            <person name="Pu L.-L."/>
            <person name="Puazo M."/>
            <person name="Qin X."/>
            <person name="Quiroz J.B."/>
            <person name="Reese J."/>
            <person name="Richards S."/>
            <person name="Rives C.M."/>
            <person name="Robberts R."/>
            <person name="Ruiz S.J."/>
            <person name="Ruiz M.J."/>
            <person name="Santibanez J."/>
            <person name="Schneider B.W."/>
            <person name="Sisson I."/>
            <person name="Smith M."/>
            <person name="Sodergren E."/>
            <person name="Song X.-Z."/>
            <person name="Song B.B."/>
            <person name="Summersgill H."/>
            <person name="Thelus R."/>
            <person name="Thornton R.D."/>
            <person name="Trejos Z.Y."/>
            <person name="Usmani K."/>
            <person name="Vattathil S."/>
            <person name="Villasana D."/>
            <person name="Walker D.L."/>
            <person name="Wang S."/>
            <person name="Wang K."/>
            <person name="White C.S."/>
            <person name="Williams A.C."/>
            <person name="Williamson J."/>
            <person name="Wilson K."/>
            <person name="Woghiren I.O."/>
            <person name="Woodworth J.R."/>
            <person name="Worley K.C."/>
            <person name="Wright R.A."/>
            <person name="Wu W."/>
            <person name="Young L."/>
            <person name="Zhang L."/>
            <person name="Zhang J."/>
            <person name="Zhu Y."/>
            <person name="Muzny D.M."/>
            <person name="Weinstock G."/>
            <person name="Gibbs R.A."/>
        </authorList>
    </citation>
    <scope>NUCLEOTIDE SEQUENCE [LARGE SCALE GENOMIC DNA]</scope>
    <source>
        <strain evidence="3">LSR1</strain>
    </source>
</reference>
<dbReference type="RefSeq" id="XP_008184871.1">
    <property type="nucleotide sequence ID" value="XM_008186649.2"/>
</dbReference>
<evidence type="ECO:0000256" key="1">
    <source>
        <dbReference type="ARBA" id="ARBA00022729"/>
    </source>
</evidence>
<dbReference type="Gene3D" id="2.70.220.10">
    <property type="entry name" value="Ganglioside GM2 activator"/>
    <property type="match status" value="1"/>
</dbReference>
<dbReference type="GeneID" id="100570461"/>
<accession>A0A8R2F9H1</accession>
<dbReference type="EnsemblMetazoa" id="XM_008186649.3">
    <property type="protein sequence ID" value="XP_008184871.1"/>
    <property type="gene ID" value="LOC100570461"/>
</dbReference>
<dbReference type="KEGG" id="api:100570461"/>